<dbReference type="Pfam" id="PF13609">
    <property type="entry name" value="Porin_4"/>
    <property type="match status" value="1"/>
</dbReference>
<dbReference type="CDD" id="cd00342">
    <property type="entry name" value="gram_neg_porins"/>
    <property type="match status" value="1"/>
</dbReference>
<accession>A0A380TZ35</accession>
<keyword evidence="6 11" id="KW-0732">Signal</keyword>
<comment type="subunit">
    <text evidence="2">Homotrimer.</text>
</comment>
<evidence type="ECO:0000256" key="5">
    <source>
        <dbReference type="ARBA" id="ARBA00022692"/>
    </source>
</evidence>
<dbReference type="EMBL" id="CP065666">
    <property type="protein sequence ID" value="QPS05390.1"/>
    <property type="molecule type" value="Genomic_DNA"/>
</dbReference>
<evidence type="ECO:0000313" key="20">
    <source>
        <dbReference type="Proteomes" id="UP001244586"/>
    </source>
</evidence>
<dbReference type="InterPro" id="IPR023614">
    <property type="entry name" value="Porin_dom_sf"/>
</dbReference>
<reference evidence="14 19" key="3">
    <citation type="submission" date="2020-12" db="EMBL/GenBank/DDBJ databases">
        <title>FDA dAtabase for Regulatory Grade micrObial Sequences (FDA-ARGOS): Supporting development and validation of Infectious Disease Dx tests.</title>
        <authorList>
            <person name="Sproer C."/>
            <person name="Gronow S."/>
            <person name="Severitt S."/>
            <person name="Schroder I."/>
            <person name="Tallon L."/>
            <person name="Sadzewicz L."/>
            <person name="Zhao X."/>
            <person name="Boylan J."/>
            <person name="Ott S."/>
            <person name="Bowen H."/>
            <person name="Vavikolanu K."/>
            <person name="Mehta A."/>
            <person name="Aluvathingal J."/>
            <person name="Nadendla S."/>
            <person name="Lowell S."/>
            <person name="Myers T."/>
            <person name="Yan Y."/>
            <person name="Sichtig H."/>
        </authorList>
    </citation>
    <scope>NUCLEOTIDE SEQUENCE [LARGE SCALE GENOMIC DNA]</scope>
    <source>
        <strain evidence="14 19">FDAARGOS_910</strain>
    </source>
</reference>
<reference evidence="15 17" key="2">
    <citation type="submission" date="2018-06" db="EMBL/GenBank/DDBJ databases">
        <authorList>
            <consortium name="Pathogen Informatics"/>
            <person name="Doyle S."/>
        </authorList>
    </citation>
    <scope>NUCLEOTIDE SEQUENCE [LARGE SCALE GENOMIC DNA]</scope>
    <source>
        <strain evidence="15 17">NCTC10308</strain>
    </source>
</reference>
<comment type="subcellular location">
    <subcellularLocation>
        <location evidence="1">Cell outer membrane</location>
        <topology evidence="1">Multi-pass membrane protein</topology>
    </subcellularLocation>
</comment>
<evidence type="ECO:0000256" key="2">
    <source>
        <dbReference type="ARBA" id="ARBA00011233"/>
    </source>
</evidence>
<name>A0A380TZ35_ACIJO</name>
<feature type="signal peptide" evidence="11">
    <location>
        <begin position="1"/>
        <end position="22"/>
    </location>
</feature>
<keyword evidence="3" id="KW-0813">Transport</keyword>
<organism evidence="15 17">
    <name type="scientific">Acinetobacter johnsonii</name>
    <dbReference type="NCBI Taxonomy" id="40214"/>
    <lineage>
        <taxon>Bacteria</taxon>
        <taxon>Pseudomonadati</taxon>
        <taxon>Pseudomonadota</taxon>
        <taxon>Gammaproteobacteria</taxon>
        <taxon>Moraxellales</taxon>
        <taxon>Moraxellaceae</taxon>
        <taxon>Acinetobacter</taxon>
    </lineage>
</organism>
<dbReference type="EMBL" id="CP121776">
    <property type="protein sequence ID" value="WMG17871.1"/>
    <property type="molecule type" value="Genomic_DNA"/>
</dbReference>
<dbReference type="EMBL" id="UFRV01000006">
    <property type="protein sequence ID" value="SUT93475.1"/>
    <property type="molecule type" value="Genomic_DNA"/>
</dbReference>
<keyword evidence="5" id="KW-0812">Transmembrane</keyword>
<dbReference type="Proteomes" id="UP000254227">
    <property type="component" value="Unassembled WGS sequence"/>
</dbReference>
<gene>
    <name evidence="15" type="primary">porB</name>
    <name evidence="13" type="ORF">CFH90_09125</name>
    <name evidence="14" type="ORF">I6G67_08105</name>
    <name evidence="15" type="ORF">NCTC10308_01126</name>
    <name evidence="16" type="ORF">QBJ73_16145</name>
</gene>
<evidence type="ECO:0000256" key="7">
    <source>
        <dbReference type="ARBA" id="ARBA00023065"/>
    </source>
</evidence>
<dbReference type="InterPro" id="IPR001702">
    <property type="entry name" value="Porin_Gram-ve"/>
</dbReference>
<evidence type="ECO:0000256" key="6">
    <source>
        <dbReference type="ARBA" id="ARBA00022729"/>
    </source>
</evidence>
<keyword evidence="10" id="KW-0998">Cell outer membrane</keyword>
<evidence type="ECO:0000256" key="9">
    <source>
        <dbReference type="ARBA" id="ARBA00023136"/>
    </source>
</evidence>
<keyword evidence="8" id="KW-0626">Porin</keyword>
<dbReference type="Proteomes" id="UP001244586">
    <property type="component" value="Chromosome"/>
</dbReference>
<dbReference type="GO" id="GO:0009279">
    <property type="term" value="C:cell outer membrane"/>
    <property type="evidence" value="ECO:0007669"/>
    <property type="project" value="UniProtKB-SubCell"/>
</dbReference>
<evidence type="ECO:0000256" key="8">
    <source>
        <dbReference type="ARBA" id="ARBA00023114"/>
    </source>
</evidence>
<dbReference type="EMBL" id="CP022298">
    <property type="protein sequence ID" value="AZN64170.1"/>
    <property type="molecule type" value="Genomic_DNA"/>
</dbReference>
<evidence type="ECO:0000256" key="1">
    <source>
        <dbReference type="ARBA" id="ARBA00004571"/>
    </source>
</evidence>
<keyword evidence="20" id="KW-1185">Reference proteome</keyword>
<evidence type="ECO:0000313" key="19">
    <source>
        <dbReference type="Proteomes" id="UP000595107"/>
    </source>
</evidence>
<evidence type="ECO:0000256" key="3">
    <source>
        <dbReference type="ARBA" id="ARBA00022448"/>
    </source>
</evidence>
<dbReference type="Gene3D" id="2.40.160.10">
    <property type="entry name" value="Porin"/>
    <property type="match status" value="1"/>
</dbReference>
<dbReference type="GO" id="GO:0015288">
    <property type="term" value="F:porin activity"/>
    <property type="evidence" value="ECO:0007669"/>
    <property type="project" value="UniProtKB-KW"/>
</dbReference>
<dbReference type="AlphaFoldDB" id="A0A380TZ35"/>
<dbReference type="GO" id="GO:0046930">
    <property type="term" value="C:pore complex"/>
    <property type="evidence" value="ECO:0007669"/>
    <property type="project" value="UniProtKB-KW"/>
</dbReference>
<dbReference type="PANTHER" id="PTHR34501:SF9">
    <property type="entry name" value="MAJOR OUTER MEMBRANE PROTEIN P.IA"/>
    <property type="match status" value="1"/>
</dbReference>
<evidence type="ECO:0000313" key="13">
    <source>
        <dbReference type="EMBL" id="AZN64170.1"/>
    </source>
</evidence>
<dbReference type="PANTHER" id="PTHR34501">
    <property type="entry name" value="PROTEIN YDDL-RELATED"/>
    <property type="match status" value="1"/>
</dbReference>
<evidence type="ECO:0000256" key="10">
    <source>
        <dbReference type="ARBA" id="ARBA00023237"/>
    </source>
</evidence>
<dbReference type="InterPro" id="IPR050298">
    <property type="entry name" value="Gram-neg_bact_OMP"/>
</dbReference>
<sequence>MKKTLCALAVGATLLTPALAMAADVKIYGRAHVSLDYLDDGADYNEVGLSSNSSRLGFKAEQKLENGMTVFGQIEQEINFASGNQDDKSVDFSTRDTFVGLKGDFGQVRAGRFDSPFKVARGPVNFFGDMVGDIRNVTRVSDQKFDERNENTVEYKSPKFGGGFNVLAALSLHPKTSIPKDATTGEGQDDNKAYDLALTYNEGPVDFAAAYERYEENSAIGAGERDGFRVAAAYKITPELNFGGLYQYLTHDLEGTAAKYADAQVFGVAADYKVAPKTYVRGQVFHRDVDTDDANSTLLAVGVEHRLDKAVRVYANLATMLNDKNADLTPWKEGRSFGNSVKGAKDENSTALSLGFRYDF</sequence>
<keyword evidence="4" id="KW-1134">Transmembrane beta strand</keyword>
<protein>
    <submittedName>
        <fullName evidence="15">Porin</fullName>
    </submittedName>
</protein>
<evidence type="ECO:0000313" key="15">
    <source>
        <dbReference type="EMBL" id="SUT93475.1"/>
    </source>
</evidence>
<keyword evidence="7" id="KW-0406">Ion transport</keyword>
<feature type="domain" description="Porin" evidence="12">
    <location>
        <begin position="9"/>
        <end position="324"/>
    </location>
</feature>
<evidence type="ECO:0000256" key="4">
    <source>
        <dbReference type="ARBA" id="ARBA00022452"/>
    </source>
</evidence>
<dbReference type="Proteomes" id="UP000595107">
    <property type="component" value="Chromosome"/>
</dbReference>
<dbReference type="Proteomes" id="UP000276980">
    <property type="component" value="Chromosome"/>
</dbReference>
<proteinExistence type="predicted"/>
<dbReference type="RefSeq" id="WP_004697028.1">
    <property type="nucleotide sequence ID" value="NZ_BBTB01000026.1"/>
</dbReference>
<dbReference type="InterPro" id="IPR033900">
    <property type="entry name" value="Gram_neg_porin_domain"/>
</dbReference>
<evidence type="ECO:0000313" key="18">
    <source>
        <dbReference type="Proteomes" id="UP000276980"/>
    </source>
</evidence>
<evidence type="ECO:0000313" key="16">
    <source>
        <dbReference type="EMBL" id="WMG17871.1"/>
    </source>
</evidence>
<evidence type="ECO:0000313" key="14">
    <source>
        <dbReference type="EMBL" id="QPS05390.1"/>
    </source>
</evidence>
<evidence type="ECO:0000313" key="17">
    <source>
        <dbReference type="Proteomes" id="UP000254227"/>
    </source>
</evidence>
<dbReference type="GO" id="GO:0034220">
    <property type="term" value="P:monoatomic ion transmembrane transport"/>
    <property type="evidence" value="ECO:0007669"/>
    <property type="project" value="InterPro"/>
</dbReference>
<dbReference type="PRINTS" id="PR00182">
    <property type="entry name" value="ECOLNEIPORIN"/>
</dbReference>
<evidence type="ECO:0000259" key="12">
    <source>
        <dbReference type="Pfam" id="PF13609"/>
    </source>
</evidence>
<reference evidence="13 18" key="1">
    <citation type="submission" date="2017-06" db="EMBL/GenBank/DDBJ databases">
        <title>Complete Genome Sequence of the Carbazole-Degrading Bacterium Acinetobacter johnsonii IC001.</title>
        <authorList>
            <person name="Vejarano F."/>
            <person name="Suzuki-Minakuchi C."/>
            <person name="Ohtsubo Y."/>
            <person name="Tsuda M."/>
            <person name="Okada K."/>
            <person name="Nojiri H."/>
        </authorList>
    </citation>
    <scope>NUCLEOTIDE SEQUENCE [LARGE SCALE GENOMIC DNA]</scope>
    <source>
        <strain evidence="13 18">IC001</strain>
    </source>
</reference>
<dbReference type="SUPFAM" id="SSF56935">
    <property type="entry name" value="Porins"/>
    <property type="match status" value="1"/>
</dbReference>
<keyword evidence="9" id="KW-0472">Membrane</keyword>
<feature type="chain" id="PRO_5044586687" evidence="11">
    <location>
        <begin position="23"/>
        <end position="360"/>
    </location>
</feature>
<evidence type="ECO:0000256" key="11">
    <source>
        <dbReference type="SAM" id="SignalP"/>
    </source>
</evidence>
<reference evidence="16 20" key="4">
    <citation type="submission" date="2023-04" db="EMBL/GenBank/DDBJ databases">
        <title>Acinetobacter johnsonii isolate AYTCM encoding NDM-1, OXA-58 and PER-1.</title>
        <authorList>
            <person name="Tian C."/>
            <person name="Wang S."/>
            <person name="Fan X."/>
            <person name="Xia D."/>
        </authorList>
    </citation>
    <scope>NUCLEOTIDE SEQUENCE [LARGE SCALE GENOMIC DNA]</scope>
    <source>
        <strain evidence="16 20">AYTCM</strain>
    </source>
</reference>